<keyword evidence="4" id="KW-1185">Reference proteome</keyword>
<dbReference type="Gene3D" id="3.40.390.10">
    <property type="entry name" value="Collagenase (Catalytic Domain)"/>
    <property type="match status" value="1"/>
</dbReference>
<sequence>MKRILSTSLYKGFNVKAVLLCIIITVMCSFVLSDYVFAETIEENVQRADLIFIGTMYEELSHTSESKALIYTTAHFKDIEVIHAKSNSGQQSLPQIAIAYVGGTFNGLSLWVSGAPKFIEGQRYLIFMYDDGKLYLNPITGHEFGIFLVKKDMASGQEYILTRSNNAIMDISGGIISLSKRLVGIQNGNLVPDKGALSSSDRFRFTELPLPSQTDGINKAQHSDFIENKDTYSRPPYTVSEFSGFIRNLAKKMLSDVTTHNDNDSFLKAKDAPLYLEAPLSLRYLLSGKSGTQESVQSSACGATYLNSKFNYWSYARNLPVVFQMTPTTFKFYKYDVNAMAFYNNYVDIYRYTDSDGSAAGENGVSEYWGFPSTKSNGSAWGNAGAATFIWWGSDCKLTETDVMFNPNVSWYTDLNSSLGSSGYYYTASLMHELGHTVGLMLGDEGYNYDEPTVMHGMHNKLLLKGDLHPIDLFTLYSLYGSYAKYPTDVGVQSYYANNGLKTSTTNKSSYNSGEAITLYNVTVENNSATNVSNLNLQFFLCTSRDDTSTCYPQSLGNGTWYWTTFNAIHYVVSNYVTSIPSGIPSGTYYIMARVNIGGTEDSITVNNHTSFYSPIVVSGTTSGSYALTVTKSGTGSGTVAASSGTLSWSGNVGTASYTSGTSVVLTATANSGSTFTSWSGCNASSGSTCTVTMTSGKGVTATFTSSTAVCTGALPLYRFYKIDTDSHFWTIDVSEKDWIIKNLSNQYKYEGPTFYAYTTCTGASPLYRFYKIDTDSHFWTIDVSEKDWIIKNLSNQYKYEGPTFYAYTTNVTGTSPVYRFYKIDTDTHFWTIDMSEKDWIIKNLSNQYKYEGPTYYAITKP</sequence>
<evidence type="ECO:0000313" key="4">
    <source>
        <dbReference type="Proteomes" id="UP000060487"/>
    </source>
</evidence>
<gene>
    <name evidence="3" type="ORF">ASN18_3172</name>
</gene>
<feature type="domain" description="DUF5648" evidence="1">
    <location>
        <begin position="716"/>
        <end position="858"/>
    </location>
</feature>
<dbReference type="RefSeq" id="WP_085053778.1">
    <property type="nucleotide sequence ID" value="NZ_LNQR01000127.1"/>
</dbReference>
<protein>
    <submittedName>
        <fullName evidence="3">Peptidase S1</fullName>
    </submittedName>
</protein>
<evidence type="ECO:0000313" key="3">
    <source>
        <dbReference type="EMBL" id="KWT76032.1"/>
    </source>
</evidence>
<accession>A0ABR5SB47</accession>
<comment type="caution">
    <text evidence="3">The sequence shown here is derived from an EMBL/GenBank/DDBJ whole genome shotgun (WGS) entry which is preliminary data.</text>
</comment>
<dbReference type="InterPro" id="IPR044060">
    <property type="entry name" value="Bacterial_rp_domain"/>
</dbReference>
<dbReference type="InterPro" id="IPR024079">
    <property type="entry name" value="MetalloPept_cat_dom_sf"/>
</dbReference>
<organism evidence="3 4">
    <name type="scientific">Candidatus Magnetominusculus xianensis</name>
    <dbReference type="NCBI Taxonomy" id="1748249"/>
    <lineage>
        <taxon>Bacteria</taxon>
        <taxon>Pseudomonadati</taxon>
        <taxon>Nitrospirota</taxon>
        <taxon>Nitrospiria</taxon>
        <taxon>Nitrospirales</taxon>
        <taxon>Nitrospiraceae</taxon>
        <taxon>Candidatus Magnetominusculus</taxon>
    </lineage>
</organism>
<dbReference type="EMBL" id="LNQR01000127">
    <property type="protein sequence ID" value="KWT76032.1"/>
    <property type="molecule type" value="Genomic_DNA"/>
</dbReference>
<dbReference type="Proteomes" id="UP000060487">
    <property type="component" value="Unassembled WGS sequence"/>
</dbReference>
<feature type="domain" description="Bacterial repeat" evidence="2">
    <location>
        <begin position="641"/>
        <end position="706"/>
    </location>
</feature>
<proteinExistence type="predicted"/>
<reference evidence="3 4" key="1">
    <citation type="submission" date="2015-11" db="EMBL/GenBank/DDBJ databases">
        <authorList>
            <person name="Lin W."/>
        </authorList>
    </citation>
    <scope>NUCLEOTIDE SEQUENCE [LARGE SCALE GENOMIC DNA]</scope>
    <source>
        <strain evidence="3 4">HCH-1</strain>
    </source>
</reference>
<evidence type="ECO:0000259" key="2">
    <source>
        <dbReference type="Pfam" id="PF18998"/>
    </source>
</evidence>
<dbReference type="InterPro" id="IPR043708">
    <property type="entry name" value="DUF5648"/>
</dbReference>
<dbReference type="Pfam" id="PF18885">
    <property type="entry name" value="DUF5648"/>
    <property type="match status" value="1"/>
</dbReference>
<evidence type="ECO:0000259" key="1">
    <source>
        <dbReference type="Pfam" id="PF18885"/>
    </source>
</evidence>
<name>A0ABR5SB47_9BACT</name>
<dbReference type="SUPFAM" id="SSF55486">
    <property type="entry name" value="Metalloproteases ('zincins'), catalytic domain"/>
    <property type="match status" value="1"/>
</dbReference>
<dbReference type="Pfam" id="PF18998">
    <property type="entry name" value="Flg_new_2"/>
    <property type="match status" value="1"/>
</dbReference>